<dbReference type="GO" id="GO:0006310">
    <property type="term" value="P:DNA recombination"/>
    <property type="evidence" value="ECO:0007669"/>
    <property type="project" value="UniProtKB-KW"/>
</dbReference>
<dbReference type="EMBL" id="SGPL01001053">
    <property type="protein sequence ID" value="THH05097.1"/>
    <property type="molecule type" value="Genomic_DNA"/>
</dbReference>
<dbReference type="PROSITE" id="PS50994">
    <property type="entry name" value="INTEGRASE"/>
    <property type="match status" value="1"/>
</dbReference>
<keyword evidence="13" id="KW-0511">Multifunctional enzyme</keyword>
<keyword evidence="12" id="KW-0233">DNA recombination</keyword>
<evidence type="ECO:0000256" key="6">
    <source>
        <dbReference type="ARBA" id="ARBA00022801"/>
    </source>
</evidence>
<feature type="region of interest" description="Disordered" evidence="16">
    <location>
        <begin position="426"/>
        <end position="510"/>
    </location>
</feature>
<evidence type="ECO:0000256" key="14">
    <source>
        <dbReference type="ARBA" id="ARBA00048173"/>
    </source>
</evidence>
<dbReference type="Proteomes" id="UP000310158">
    <property type="component" value="Unassembled WGS sequence"/>
</dbReference>
<keyword evidence="2" id="KW-0548">Nucleotidyltransferase</keyword>
<dbReference type="PANTHER" id="PTHR42648:SF11">
    <property type="entry name" value="TRANSPOSON TY4-P GAG-POL POLYPROTEIN"/>
    <property type="match status" value="1"/>
</dbReference>
<name>A0A4S4L1Y6_9AGAM</name>
<comment type="catalytic activity">
    <reaction evidence="15">
        <text>DNA(n) + a 2'-deoxyribonucleoside 5'-triphosphate = DNA(n+1) + diphosphate</text>
        <dbReference type="Rhea" id="RHEA:22508"/>
        <dbReference type="Rhea" id="RHEA-COMP:17339"/>
        <dbReference type="Rhea" id="RHEA-COMP:17340"/>
        <dbReference type="ChEBI" id="CHEBI:33019"/>
        <dbReference type="ChEBI" id="CHEBI:61560"/>
        <dbReference type="ChEBI" id="CHEBI:173112"/>
        <dbReference type="EC" id="2.7.7.7"/>
    </reaction>
</comment>
<dbReference type="GO" id="GO:0032196">
    <property type="term" value="P:transposition"/>
    <property type="evidence" value="ECO:0007669"/>
    <property type="project" value="UniProtKB-KW"/>
</dbReference>
<organism evidence="18 19">
    <name type="scientific">Bondarzewia mesenterica</name>
    <dbReference type="NCBI Taxonomy" id="1095465"/>
    <lineage>
        <taxon>Eukaryota</taxon>
        <taxon>Fungi</taxon>
        <taxon>Dikarya</taxon>
        <taxon>Basidiomycota</taxon>
        <taxon>Agaricomycotina</taxon>
        <taxon>Agaricomycetes</taxon>
        <taxon>Russulales</taxon>
        <taxon>Bondarzewiaceae</taxon>
        <taxon>Bondarzewia</taxon>
    </lineage>
</organism>
<evidence type="ECO:0000256" key="13">
    <source>
        <dbReference type="ARBA" id="ARBA00023268"/>
    </source>
</evidence>
<feature type="compositionally biased region" description="Basic and acidic residues" evidence="16">
    <location>
        <begin position="426"/>
        <end position="440"/>
    </location>
</feature>
<evidence type="ECO:0000256" key="8">
    <source>
        <dbReference type="ARBA" id="ARBA00022884"/>
    </source>
</evidence>
<dbReference type="InterPro" id="IPR013103">
    <property type="entry name" value="RVT_2"/>
</dbReference>
<evidence type="ECO:0000256" key="16">
    <source>
        <dbReference type="SAM" id="MobiDB-lite"/>
    </source>
</evidence>
<keyword evidence="19" id="KW-1185">Reference proteome</keyword>
<dbReference type="CDD" id="cd09272">
    <property type="entry name" value="RNase_HI_RT_Ty1"/>
    <property type="match status" value="1"/>
</dbReference>
<dbReference type="AlphaFoldDB" id="A0A4S4L1Y6"/>
<evidence type="ECO:0000256" key="2">
    <source>
        <dbReference type="ARBA" id="ARBA00022695"/>
    </source>
</evidence>
<dbReference type="GO" id="GO:0015074">
    <property type="term" value="P:DNA integration"/>
    <property type="evidence" value="ECO:0007669"/>
    <property type="project" value="UniProtKB-KW"/>
</dbReference>
<evidence type="ECO:0000256" key="11">
    <source>
        <dbReference type="ARBA" id="ARBA00022932"/>
    </source>
</evidence>
<dbReference type="Pfam" id="PF25597">
    <property type="entry name" value="SH3_retrovirus"/>
    <property type="match status" value="1"/>
</dbReference>
<dbReference type="GO" id="GO:0046872">
    <property type="term" value="F:metal ion binding"/>
    <property type="evidence" value="ECO:0007669"/>
    <property type="project" value="UniProtKB-KW"/>
</dbReference>
<evidence type="ECO:0000256" key="10">
    <source>
        <dbReference type="ARBA" id="ARBA00022918"/>
    </source>
</evidence>
<evidence type="ECO:0000256" key="1">
    <source>
        <dbReference type="ARBA" id="ARBA00022578"/>
    </source>
</evidence>
<evidence type="ECO:0000256" key="15">
    <source>
        <dbReference type="ARBA" id="ARBA00049244"/>
    </source>
</evidence>
<dbReference type="Pfam" id="PF07727">
    <property type="entry name" value="RVT_2"/>
    <property type="match status" value="1"/>
</dbReference>
<evidence type="ECO:0000256" key="12">
    <source>
        <dbReference type="ARBA" id="ARBA00023172"/>
    </source>
</evidence>
<evidence type="ECO:0000259" key="17">
    <source>
        <dbReference type="PROSITE" id="PS50994"/>
    </source>
</evidence>
<dbReference type="GO" id="GO:0016787">
    <property type="term" value="F:hydrolase activity"/>
    <property type="evidence" value="ECO:0007669"/>
    <property type="project" value="UniProtKB-KW"/>
</dbReference>
<keyword evidence="11" id="KW-0239">DNA-directed DNA polymerase</keyword>
<keyword evidence="11" id="KW-0808">Transferase</keyword>
<dbReference type="GO" id="GO:0003887">
    <property type="term" value="F:DNA-directed DNA polymerase activity"/>
    <property type="evidence" value="ECO:0007669"/>
    <property type="project" value="UniProtKB-KW"/>
</dbReference>
<keyword evidence="5" id="KW-0255">Endonuclease</keyword>
<dbReference type="InterPro" id="IPR001584">
    <property type="entry name" value="Integrase_cat-core"/>
</dbReference>
<dbReference type="GO" id="GO:0003723">
    <property type="term" value="F:RNA binding"/>
    <property type="evidence" value="ECO:0007669"/>
    <property type="project" value="UniProtKB-KW"/>
</dbReference>
<evidence type="ECO:0000256" key="5">
    <source>
        <dbReference type="ARBA" id="ARBA00022759"/>
    </source>
</evidence>
<dbReference type="OrthoDB" id="3344688at2759"/>
<dbReference type="GO" id="GO:0005634">
    <property type="term" value="C:nucleus"/>
    <property type="evidence" value="ECO:0007669"/>
    <property type="project" value="UniProtKB-ARBA"/>
</dbReference>
<dbReference type="SUPFAM" id="SSF53098">
    <property type="entry name" value="Ribonuclease H-like"/>
    <property type="match status" value="1"/>
</dbReference>
<evidence type="ECO:0000256" key="4">
    <source>
        <dbReference type="ARBA" id="ARBA00022723"/>
    </source>
</evidence>
<dbReference type="InterPro" id="IPR039537">
    <property type="entry name" value="Retrotran_Ty1/copia-like"/>
</dbReference>
<gene>
    <name evidence="18" type="ORF">EW146_g9994</name>
</gene>
<keyword evidence="1" id="KW-0815">Transposition</keyword>
<keyword evidence="10" id="KW-0695">RNA-directed DNA polymerase</keyword>
<dbReference type="InterPro" id="IPR036397">
    <property type="entry name" value="RNaseH_sf"/>
</dbReference>
<dbReference type="GO" id="GO:0004519">
    <property type="term" value="F:endonuclease activity"/>
    <property type="evidence" value="ECO:0007669"/>
    <property type="project" value="UniProtKB-KW"/>
</dbReference>
<evidence type="ECO:0000256" key="9">
    <source>
        <dbReference type="ARBA" id="ARBA00022908"/>
    </source>
</evidence>
<comment type="caution">
    <text evidence="18">The sequence shown here is derived from an EMBL/GenBank/DDBJ whole genome shotgun (WGS) entry which is preliminary data.</text>
</comment>
<evidence type="ECO:0000313" key="18">
    <source>
        <dbReference type="EMBL" id="THH05097.1"/>
    </source>
</evidence>
<dbReference type="InterPro" id="IPR012337">
    <property type="entry name" value="RNaseH-like_sf"/>
</dbReference>
<dbReference type="Gene3D" id="3.30.420.10">
    <property type="entry name" value="Ribonuclease H-like superfamily/Ribonuclease H"/>
    <property type="match status" value="1"/>
</dbReference>
<keyword evidence="7" id="KW-0460">Magnesium</keyword>
<protein>
    <recommendedName>
        <fullName evidence="17">Integrase catalytic domain-containing protein</fullName>
    </recommendedName>
</protein>
<dbReference type="Pfam" id="PF13976">
    <property type="entry name" value="gag_pre-integrs"/>
    <property type="match status" value="1"/>
</dbReference>
<evidence type="ECO:0000313" key="19">
    <source>
        <dbReference type="Proteomes" id="UP000310158"/>
    </source>
</evidence>
<dbReference type="InterPro" id="IPR057670">
    <property type="entry name" value="SH3_retrovirus"/>
</dbReference>
<feature type="compositionally biased region" description="Basic and acidic residues" evidence="16">
    <location>
        <begin position="449"/>
        <end position="463"/>
    </location>
</feature>
<keyword evidence="8" id="KW-0694">RNA-binding</keyword>
<evidence type="ECO:0000256" key="7">
    <source>
        <dbReference type="ARBA" id="ARBA00022842"/>
    </source>
</evidence>
<feature type="domain" description="Integrase catalytic" evidence="17">
    <location>
        <begin position="175"/>
        <end position="363"/>
    </location>
</feature>
<proteinExistence type="predicted"/>
<reference evidence="18 19" key="1">
    <citation type="submission" date="2019-02" db="EMBL/GenBank/DDBJ databases">
        <title>Genome sequencing of the rare red list fungi Bondarzewia mesenterica.</title>
        <authorList>
            <person name="Buettner E."/>
            <person name="Kellner H."/>
        </authorList>
    </citation>
    <scope>NUCLEOTIDE SEQUENCE [LARGE SCALE GENOMIC DNA]</scope>
    <source>
        <strain evidence="18 19">DSM 108281</strain>
    </source>
</reference>
<keyword evidence="3" id="KW-0540">Nuclease</keyword>
<keyword evidence="9" id="KW-0229">DNA integration</keyword>
<dbReference type="InterPro" id="IPR025724">
    <property type="entry name" value="GAG-pre-integrase_dom"/>
</dbReference>
<dbReference type="GO" id="GO:0003964">
    <property type="term" value="F:RNA-directed DNA polymerase activity"/>
    <property type="evidence" value="ECO:0007669"/>
    <property type="project" value="UniProtKB-KW"/>
</dbReference>
<sequence>MYSDSGATYHYFADWRDFVIYEPLLKPEAGRAAGPGGFTISGTGLVVKDTLINDKRVTHHLQAMHSPDMGQNLLSTSGECLFESDFSTAGLYEIQLYQPSAECIVRARFSATRSHDEVVAMSASQSKAVDIAMWHRRLGHVGMQAAQRAAKAVNGMDVKIGEVVGICEDCMAGRQTRRPFDEVVECETEVGEWIHGDLMGPMPTVSLGGKRYAFGMRDGHSTWVDAAFLTSKTAEETLGAVKAFVSWIETQTGRPVRRLRTDNGTEFVNEAWREWCCQKGIIHETSTPYSPSQNGMSERGNRTWTEHARCMMHDGSVPSHLWAEAIATAIYLQNVQPSAHHPDKSAWEIVFGHHPHVEHLRAYGSIAYAKIPDERRTKLDGKTVKCMLVGYHGRTSYRLYEPNSGRVFVSRDVIFDEGIGHWSHGHAVDVEGERASKEPSADDDDERPNDDGKESEQAPEKEGPIAPSLDAHIPMPQTPPRSSTLPPPLGAPRRSARLAKPSEAIKASREYETREANARAMGEEWTADVLIANLASYDGPLADLEFAADALAFMANSPIILPKTLEEAMERPNLWQEPIERELKKMREYNVWDVVPLPKDAELMDYRWVFAEKFDSDGKVTGRKAHLVGKGYSQRFGVNFLWTSASVVRLESVRTALALAAILDLEIWQIDFESAFLNAPVDSDIYMRQPKGFEEMGKEDWNTNDQRTITLTHTDDMLGLSSSPEETLRAKGELGAAYRMKDMGGPNGEPQFILGIKVLGSFSNAPGLHHWKALKHLLRYLKGTADYGITYDGSRSDGLRPLGYFNANYAVEQNRRSSTGWSVAISTMEAEYMAAAAAAQTAIWLRMLLRELDVPIAGPGLLLGDNTSANILTREYVNHSRVKHIDVRYHFVRERVEAGELEVEHVASADNLADLLTKGIPRDHHRELVDRLGISVN</sequence>
<comment type="catalytic activity">
    <reaction evidence="14">
        <text>DNA(n) + a 2'-deoxyribonucleoside 5'-triphosphate = DNA(n+1) + diphosphate</text>
        <dbReference type="Rhea" id="RHEA:22508"/>
        <dbReference type="Rhea" id="RHEA-COMP:17339"/>
        <dbReference type="Rhea" id="RHEA-COMP:17340"/>
        <dbReference type="ChEBI" id="CHEBI:33019"/>
        <dbReference type="ChEBI" id="CHEBI:61560"/>
        <dbReference type="ChEBI" id="CHEBI:173112"/>
        <dbReference type="EC" id="2.7.7.49"/>
    </reaction>
</comment>
<evidence type="ECO:0000256" key="3">
    <source>
        <dbReference type="ARBA" id="ARBA00022722"/>
    </source>
</evidence>
<accession>A0A4S4L1Y6</accession>
<dbReference type="Pfam" id="PF00665">
    <property type="entry name" value="rve"/>
    <property type="match status" value="1"/>
</dbReference>
<dbReference type="PANTHER" id="PTHR42648">
    <property type="entry name" value="TRANSPOSASE, PUTATIVE-RELATED"/>
    <property type="match status" value="1"/>
</dbReference>
<keyword evidence="6" id="KW-0378">Hydrolase</keyword>
<keyword evidence="4" id="KW-0479">Metal-binding</keyword>